<evidence type="ECO:0000313" key="2">
    <source>
        <dbReference type="EMBL" id="CAA6675457.1"/>
    </source>
</evidence>
<evidence type="ECO:0000313" key="3">
    <source>
        <dbReference type="Proteomes" id="UP001189122"/>
    </source>
</evidence>
<protein>
    <recommendedName>
        <fullName evidence="1">Reverse transcriptase domain-containing protein</fullName>
    </recommendedName>
</protein>
<dbReference type="Pfam" id="PF00078">
    <property type="entry name" value="RVT_1"/>
    <property type="match status" value="1"/>
</dbReference>
<evidence type="ECO:0000259" key="1">
    <source>
        <dbReference type="Pfam" id="PF00078"/>
    </source>
</evidence>
<keyword evidence="3" id="KW-1185">Reference proteome</keyword>
<reference evidence="3" key="1">
    <citation type="journal article" date="2020" name="Sci. Rep.">
        <title>Chromosome-scale genome assembly for the duckweed Spirodela intermedia, integrating cytogenetic maps, PacBio and Oxford Nanopore libraries.</title>
        <authorList>
            <person name="Hoang P.T.N."/>
            <person name="Fiebig A."/>
            <person name="Novak P."/>
            <person name="Macas J."/>
            <person name="Cao H.X."/>
            <person name="Stepanenko A."/>
            <person name="Chen G."/>
            <person name="Borisjuk N."/>
            <person name="Scholz U."/>
            <person name="Schubert I."/>
        </authorList>
    </citation>
    <scope>NUCLEOTIDE SEQUENCE [LARGE SCALE GENOMIC DNA]</scope>
</reference>
<accession>A0ABN7EC30</accession>
<name>A0ABN7EC30_SPIIN</name>
<dbReference type="InterPro" id="IPR043128">
    <property type="entry name" value="Rev_trsase/Diguanyl_cyclase"/>
</dbReference>
<organism evidence="2 3">
    <name type="scientific">Spirodela intermedia</name>
    <name type="common">Intermediate duckweed</name>
    <dbReference type="NCBI Taxonomy" id="51605"/>
    <lineage>
        <taxon>Eukaryota</taxon>
        <taxon>Viridiplantae</taxon>
        <taxon>Streptophyta</taxon>
        <taxon>Embryophyta</taxon>
        <taxon>Tracheophyta</taxon>
        <taxon>Spermatophyta</taxon>
        <taxon>Magnoliopsida</taxon>
        <taxon>Liliopsida</taxon>
        <taxon>Araceae</taxon>
        <taxon>Lemnoideae</taxon>
        <taxon>Spirodela</taxon>
    </lineage>
</organism>
<sequence length="135" mass="16215">MCVDSRAINKIIVKHRFSIPRLDDILDILCGSRIFSKIDLKSGYHQISIRPSDEWKTTFKMKVGLYEWLVMSFGLFNAPNTFMRMMNQVLKPFIKNNFFIYFDDILIYNTIEEEHHCYLRSILTILQQNNYFQFK</sequence>
<comment type="caution">
    <text evidence="2">The sequence shown here is derived from an EMBL/GenBank/DDBJ whole genome shotgun (WGS) entry which is preliminary data.</text>
</comment>
<dbReference type="InterPro" id="IPR053134">
    <property type="entry name" value="RNA-dir_DNA_polymerase"/>
</dbReference>
<dbReference type="InterPro" id="IPR000477">
    <property type="entry name" value="RT_dom"/>
</dbReference>
<gene>
    <name evidence="2" type="ORF">SI7747_UN021799</name>
</gene>
<dbReference type="CDD" id="cd01647">
    <property type="entry name" value="RT_LTR"/>
    <property type="match status" value="1"/>
</dbReference>
<dbReference type="Proteomes" id="UP001189122">
    <property type="component" value="Unassembled WGS sequence"/>
</dbReference>
<dbReference type="SUPFAM" id="SSF56672">
    <property type="entry name" value="DNA/RNA polymerases"/>
    <property type="match status" value="1"/>
</dbReference>
<dbReference type="EMBL" id="CACRZD030000316">
    <property type="protein sequence ID" value="CAA6675457.1"/>
    <property type="molecule type" value="Genomic_DNA"/>
</dbReference>
<dbReference type="Gene3D" id="3.30.70.270">
    <property type="match status" value="1"/>
</dbReference>
<feature type="domain" description="Reverse transcriptase" evidence="1">
    <location>
        <begin position="2"/>
        <end position="130"/>
    </location>
</feature>
<dbReference type="InterPro" id="IPR043502">
    <property type="entry name" value="DNA/RNA_pol_sf"/>
</dbReference>
<proteinExistence type="predicted"/>
<dbReference type="PANTHER" id="PTHR24559">
    <property type="entry name" value="TRANSPOSON TY3-I GAG-POL POLYPROTEIN"/>
    <property type="match status" value="1"/>
</dbReference>
<dbReference type="PANTHER" id="PTHR24559:SF442">
    <property type="entry name" value="RNA-DIRECTED DNA POLYMERASE HOMOLOG"/>
    <property type="match status" value="1"/>
</dbReference>